<dbReference type="EMBL" id="FPIZ01000020">
    <property type="protein sequence ID" value="SFW81735.1"/>
    <property type="molecule type" value="Genomic_DNA"/>
</dbReference>
<evidence type="ECO:0000313" key="2">
    <source>
        <dbReference type="EMBL" id="SFW81735.1"/>
    </source>
</evidence>
<dbReference type="EMBL" id="CP140154">
    <property type="protein sequence ID" value="WQG90812.1"/>
    <property type="molecule type" value="Genomic_DNA"/>
</dbReference>
<reference evidence="2 4" key="1">
    <citation type="submission" date="2016-11" db="EMBL/GenBank/DDBJ databases">
        <authorList>
            <person name="Jaros S."/>
            <person name="Januszkiewicz K."/>
            <person name="Wedrychowicz H."/>
        </authorList>
    </citation>
    <scope>NUCLEOTIDE SEQUENCE [LARGE SCALE GENOMIC DNA]</scope>
    <source>
        <strain evidence="2 4">DSM 784</strain>
    </source>
</reference>
<keyword evidence="5" id="KW-1185">Reference proteome</keyword>
<organism evidence="2 4">
    <name type="scientific">Chitinophaga sancti</name>
    <dbReference type="NCBI Taxonomy" id="1004"/>
    <lineage>
        <taxon>Bacteria</taxon>
        <taxon>Pseudomonadati</taxon>
        <taxon>Bacteroidota</taxon>
        <taxon>Chitinophagia</taxon>
        <taxon>Chitinophagales</taxon>
        <taxon>Chitinophagaceae</taxon>
        <taxon>Chitinophaga</taxon>
    </lineage>
</organism>
<gene>
    <name evidence="2" type="ORF">SAMN05661012_05133</name>
    <name evidence="3" type="ORF">SR876_04835</name>
</gene>
<dbReference type="AlphaFoldDB" id="A0A1K1SCE3"/>
<evidence type="ECO:0000256" key="1">
    <source>
        <dbReference type="SAM" id="MobiDB-lite"/>
    </source>
</evidence>
<evidence type="ECO:0000313" key="3">
    <source>
        <dbReference type="EMBL" id="WQG90812.1"/>
    </source>
</evidence>
<feature type="compositionally biased region" description="Polar residues" evidence="1">
    <location>
        <begin position="38"/>
        <end position="56"/>
    </location>
</feature>
<protein>
    <submittedName>
        <fullName evidence="2">Uncharacterized protein</fullName>
    </submittedName>
</protein>
<name>A0A1K1SCE3_9BACT</name>
<evidence type="ECO:0000313" key="4">
    <source>
        <dbReference type="Proteomes" id="UP000183788"/>
    </source>
</evidence>
<feature type="region of interest" description="Disordered" evidence="1">
    <location>
        <begin position="1"/>
        <end position="56"/>
    </location>
</feature>
<dbReference type="RefSeq" id="WP_177318687.1">
    <property type="nucleotide sequence ID" value="NZ_CP139972.1"/>
</dbReference>
<evidence type="ECO:0000313" key="5">
    <source>
        <dbReference type="Proteomes" id="UP001326715"/>
    </source>
</evidence>
<dbReference type="STRING" id="1004.SAMN05661012_05133"/>
<dbReference type="Proteomes" id="UP001326715">
    <property type="component" value="Chromosome"/>
</dbReference>
<reference evidence="3 5" key="2">
    <citation type="submission" date="2023-11" db="EMBL/GenBank/DDBJ databases">
        <title>MicrobeMod: A computational toolkit for identifying prokaryotic methylation and restriction-modification with nanopore sequencing.</title>
        <authorList>
            <person name="Crits-Christoph A."/>
            <person name="Kang S.C."/>
            <person name="Lee H."/>
            <person name="Ostrov N."/>
        </authorList>
    </citation>
    <scope>NUCLEOTIDE SEQUENCE [LARGE SCALE GENOMIC DNA]</scope>
    <source>
        <strain evidence="3 5">ATCC 23090</strain>
    </source>
</reference>
<dbReference type="Proteomes" id="UP000183788">
    <property type="component" value="Unassembled WGS sequence"/>
</dbReference>
<sequence length="56" mass="6166">MKDKINETGVSANKKGISLNEKRSLTNRNGISPDEESISLNNMRNATTWSAISSKQ</sequence>
<proteinExistence type="predicted"/>
<accession>A0A1K1SCE3</accession>